<dbReference type="PROSITE" id="PS50261">
    <property type="entry name" value="G_PROTEIN_RECEP_F2_4"/>
    <property type="match status" value="1"/>
</dbReference>
<keyword evidence="9" id="KW-1185">Reference proteome</keyword>
<evidence type="ECO:0000259" key="7">
    <source>
        <dbReference type="PROSITE" id="PS50261"/>
    </source>
</evidence>
<evidence type="ECO:0000256" key="5">
    <source>
        <dbReference type="SAM" id="MobiDB-lite"/>
    </source>
</evidence>
<organism evidence="8 9">
    <name type="scientific">Megalops atlanticus</name>
    <name type="common">Tarpon</name>
    <name type="synonym">Clupea gigantea</name>
    <dbReference type="NCBI Taxonomy" id="7932"/>
    <lineage>
        <taxon>Eukaryota</taxon>
        <taxon>Metazoa</taxon>
        <taxon>Chordata</taxon>
        <taxon>Craniata</taxon>
        <taxon>Vertebrata</taxon>
        <taxon>Euteleostomi</taxon>
        <taxon>Actinopterygii</taxon>
        <taxon>Neopterygii</taxon>
        <taxon>Teleostei</taxon>
        <taxon>Elopiformes</taxon>
        <taxon>Megalopidae</taxon>
        <taxon>Megalops</taxon>
    </lineage>
</organism>
<dbReference type="GO" id="GO:0005886">
    <property type="term" value="C:plasma membrane"/>
    <property type="evidence" value="ECO:0007669"/>
    <property type="project" value="TreeGrafter"/>
</dbReference>
<dbReference type="Pfam" id="PF00002">
    <property type="entry name" value="7tm_2"/>
    <property type="match status" value="1"/>
</dbReference>
<feature type="transmembrane region" description="Helical" evidence="6">
    <location>
        <begin position="48"/>
        <end position="68"/>
    </location>
</feature>
<sequence>MRWTFLGPVCYVLAMNIVLFVATIVSLRSILADLHSEISLMRDTRVMVFKALVQFVILGCPWILGFFVNNNKMLEYLFLLSTSQQGTFIFLVHCILNKEVLEQYRRWWKTPCCSRDASDSSHSYRTSMNSQSTAK</sequence>
<evidence type="ECO:0000256" key="6">
    <source>
        <dbReference type="SAM" id="Phobius"/>
    </source>
</evidence>
<comment type="subcellular location">
    <subcellularLocation>
        <location evidence="1">Membrane</location>
        <topology evidence="1">Multi-pass membrane protein</topology>
    </subcellularLocation>
</comment>
<dbReference type="Gene3D" id="1.20.1070.10">
    <property type="entry name" value="Rhodopsin 7-helix transmembrane proteins"/>
    <property type="match status" value="1"/>
</dbReference>
<protein>
    <recommendedName>
        <fullName evidence="7">G-protein coupled receptors family 2 profile 2 domain-containing protein</fullName>
    </recommendedName>
</protein>
<keyword evidence="4 6" id="KW-0472">Membrane</keyword>
<evidence type="ECO:0000256" key="1">
    <source>
        <dbReference type="ARBA" id="ARBA00004141"/>
    </source>
</evidence>
<dbReference type="Proteomes" id="UP001046870">
    <property type="component" value="Chromosome 1"/>
</dbReference>
<evidence type="ECO:0000313" key="8">
    <source>
        <dbReference type="EMBL" id="KAG7491235.1"/>
    </source>
</evidence>
<dbReference type="GO" id="GO:0004930">
    <property type="term" value="F:G protein-coupled receptor activity"/>
    <property type="evidence" value="ECO:0007669"/>
    <property type="project" value="InterPro"/>
</dbReference>
<reference evidence="8" key="1">
    <citation type="submission" date="2021-01" db="EMBL/GenBank/DDBJ databases">
        <authorList>
            <person name="Zahm M."/>
            <person name="Roques C."/>
            <person name="Cabau C."/>
            <person name="Klopp C."/>
            <person name="Donnadieu C."/>
            <person name="Jouanno E."/>
            <person name="Lampietro C."/>
            <person name="Louis A."/>
            <person name="Herpin A."/>
            <person name="Echchiki A."/>
            <person name="Berthelot C."/>
            <person name="Parey E."/>
            <person name="Roest-Crollius H."/>
            <person name="Braasch I."/>
            <person name="Postlethwait J."/>
            <person name="Bobe J."/>
            <person name="Montfort J."/>
            <person name="Bouchez O."/>
            <person name="Begum T."/>
            <person name="Mejri S."/>
            <person name="Adams A."/>
            <person name="Chen W.-J."/>
            <person name="Guiguen Y."/>
        </authorList>
    </citation>
    <scope>NUCLEOTIDE SEQUENCE</scope>
    <source>
        <strain evidence="8">YG-15Mar2019-1</strain>
        <tissue evidence="8">Brain</tissue>
    </source>
</reference>
<evidence type="ECO:0000256" key="3">
    <source>
        <dbReference type="ARBA" id="ARBA00022989"/>
    </source>
</evidence>
<evidence type="ECO:0000313" key="9">
    <source>
        <dbReference type="Proteomes" id="UP001046870"/>
    </source>
</evidence>
<evidence type="ECO:0000256" key="4">
    <source>
        <dbReference type="ARBA" id="ARBA00023136"/>
    </source>
</evidence>
<dbReference type="InterPro" id="IPR000832">
    <property type="entry name" value="GPCR_2_secretin-like"/>
</dbReference>
<name>A0A9D3QEE7_MEGAT</name>
<gene>
    <name evidence="8" type="ORF">MATL_G00000990</name>
</gene>
<dbReference type="OrthoDB" id="1100386at2759"/>
<dbReference type="GO" id="GO:0007189">
    <property type="term" value="P:adenylate cyclase-activating G protein-coupled receptor signaling pathway"/>
    <property type="evidence" value="ECO:0007669"/>
    <property type="project" value="TreeGrafter"/>
</dbReference>
<feature type="region of interest" description="Disordered" evidence="5">
    <location>
        <begin position="114"/>
        <end position="135"/>
    </location>
</feature>
<keyword evidence="2 6" id="KW-0812">Transmembrane</keyword>
<dbReference type="GO" id="GO:0007166">
    <property type="term" value="P:cell surface receptor signaling pathway"/>
    <property type="evidence" value="ECO:0007669"/>
    <property type="project" value="InterPro"/>
</dbReference>
<comment type="caution">
    <text evidence="8">The sequence shown here is derived from an EMBL/GenBank/DDBJ whole genome shotgun (WGS) entry which is preliminary data.</text>
</comment>
<accession>A0A9D3QEE7</accession>
<keyword evidence="3 6" id="KW-1133">Transmembrane helix</keyword>
<dbReference type="InterPro" id="IPR017981">
    <property type="entry name" value="GPCR_2-like_7TM"/>
</dbReference>
<feature type="domain" description="G-protein coupled receptors family 2 profile 2" evidence="7">
    <location>
        <begin position="1"/>
        <end position="97"/>
    </location>
</feature>
<feature type="transmembrane region" description="Helical" evidence="6">
    <location>
        <begin position="6"/>
        <end position="27"/>
    </location>
</feature>
<dbReference type="PANTHER" id="PTHR12011">
    <property type="entry name" value="ADHESION G-PROTEIN COUPLED RECEPTOR"/>
    <property type="match status" value="1"/>
</dbReference>
<feature type="compositionally biased region" description="Polar residues" evidence="5">
    <location>
        <begin position="120"/>
        <end position="135"/>
    </location>
</feature>
<dbReference type="EMBL" id="JAFDVH010000001">
    <property type="protein sequence ID" value="KAG7491235.1"/>
    <property type="molecule type" value="Genomic_DNA"/>
</dbReference>
<proteinExistence type="predicted"/>
<dbReference type="AlphaFoldDB" id="A0A9D3QEE7"/>
<evidence type="ECO:0000256" key="2">
    <source>
        <dbReference type="ARBA" id="ARBA00022692"/>
    </source>
</evidence>
<dbReference type="PANTHER" id="PTHR12011:SF469">
    <property type="entry name" value="ADHESION G PROTEIN-COUPLED RECEPTOR E1-RELATED"/>
    <property type="match status" value="1"/>
</dbReference>